<dbReference type="Proteomes" id="UP000017836">
    <property type="component" value="Unassembled WGS sequence"/>
</dbReference>
<reference evidence="3" key="1">
    <citation type="journal article" date="2013" name="Science">
        <title>The Amborella genome and the evolution of flowering plants.</title>
        <authorList>
            <consortium name="Amborella Genome Project"/>
        </authorList>
    </citation>
    <scope>NUCLEOTIDE SEQUENCE [LARGE SCALE GENOMIC DNA]</scope>
</reference>
<accession>W1NDL0</accession>
<name>W1NDL0_AMBTC</name>
<protein>
    <submittedName>
        <fullName evidence="2">Uncharacterized protein</fullName>
    </submittedName>
</protein>
<feature type="region of interest" description="Disordered" evidence="1">
    <location>
        <begin position="21"/>
        <end position="63"/>
    </location>
</feature>
<dbReference type="Gramene" id="ERM93712">
    <property type="protein sequence ID" value="ERM93712"/>
    <property type="gene ID" value="AMTR_s00004p00238940"/>
</dbReference>
<sequence length="184" mass="20603">MFLDPYLRNISQITNLKTVKPIERPPVPHPVEKSINTKKTRSSSPLKSKQESESLVKGKKKYQSPSVATVSSMEYDVIVAKSKNPNIDLKCKNKWKESIPSPSEPHPKESVVEGKKNFKNVEPEVPTFPMRITTSVGLKVLSFHSGLCRNIRTKKKKRVAEIGKVELDTPSPSPSIRSSPTLRS</sequence>
<feature type="compositionally biased region" description="Low complexity" evidence="1">
    <location>
        <begin position="174"/>
        <end position="184"/>
    </location>
</feature>
<feature type="region of interest" description="Disordered" evidence="1">
    <location>
        <begin position="162"/>
        <end position="184"/>
    </location>
</feature>
<dbReference type="AlphaFoldDB" id="W1NDL0"/>
<organism evidence="2 3">
    <name type="scientific">Amborella trichopoda</name>
    <dbReference type="NCBI Taxonomy" id="13333"/>
    <lineage>
        <taxon>Eukaryota</taxon>
        <taxon>Viridiplantae</taxon>
        <taxon>Streptophyta</taxon>
        <taxon>Embryophyta</taxon>
        <taxon>Tracheophyta</taxon>
        <taxon>Spermatophyta</taxon>
        <taxon>Magnoliopsida</taxon>
        <taxon>Amborellales</taxon>
        <taxon>Amborellaceae</taxon>
        <taxon>Amborella</taxon>
    </lineage>
</organism>
<gene>
    <name evidence="2" type="ORF">AMTR_s00004p00238940</name>
</gene>
<dbReference type="EMBL" id="KI397628">
    <property type="protein sequence ID" value="ERM93712.1"/>
    <property type="molecule type" value="Genomic_DNA"/>
</dbReference>
<keyword evidence="3" id="KW-1185">Reference proteome</keyword>
<evidence type="ECO:0000313" key="3">
    <source>
        <dbReference type="Proteomes" id="UP000017836"/>
    </source>
</evidence>
<evidence type="ECO:0000256" key="1">
    <source>
        <dbReference type="SAM" id="MobiDB-lite"/>
    </source>
</evidence>
<dbReference type="HOGENOM" id="CLU_1470118_0_0_1"/>
<proteinExistence type="predicted"/>
<evidence type="ECO:0000313" key="2">
    <source>
        <dbReference type="EMBL" id="ERM93712.1"/>
    </source>
</evidence>